<organism evidence="9">
    <name type="scientific">Xanthomonas hortorum pv. pelargonii</name>
    <dbReference type="NCBI Taxonomy" id="453602"/>
    <lineage>
        <taxon>Bacteria</taxon>
        <taxon>Pseudomonadati</taxon>
        <taxon>Pseudomonadota</taxon>
        <taxon>Gammaproteobacteria</taxon>
        <taxon>Lysobacterales</taxon>
        <taxon>Lysobacteraceae</taxon>
        <taxon>Xanthomonas</taxon>
    </lineage>
</organism>
<dbReference type="SUPFAM" id="SSF55486">
    <property type="entry name" value="Metalloproteases ('zincins'), catalytic domain"/>
    <property type="match status" value="1"/>
</dbReference>
<dbReference type="AlphaFoldDB" id="A0A6V7EPI3"/>
<evidence type="ECO:0000256" key="2">
    <source>
        <dbReference type="ARBA" id="ARBA00022670"/>
    </source>
</evidence>
<dbReference type="InterPro" id="IPR042089">
    <property type="entry name" value="Peptidase_M13_dom_2"/>
</dbReference>
<evidence type="ECO:0000256" key="3">
    <source>
        <dbReference type="ARBA" id="ARBA00022723"/>
    </source>
</evidence>
<dbReference type="Pfam" id="PF05649">
    <property type="entry name" value="Peptidase_M13_N"/>
    <property type="match status" value="1"/>
</dbReference>
<evidence type="ECO:0000259" key="7">
    <source>
        <dbReference type="Pfam" id="PF01431"/>
    </source>
</evidence>
<gene>
    <name evidence="9" type="primary">pepO_5</name>
    <name evidence="9" type="ORF">CFBP2533_38200</name>
</gene>
<dbReference type="EMBL" id="LR828261">
    <property type="protein sequence ID" value="CAD0353133.1"/>
    <property type="molecule type" value="Genomic_DNA"/>
</dbReference>
<dbReference type="InterPro" id="IPR000718">
    <property type="entry name" value="Peptidase_M13"/>
</dbReference>
<dbReference type="GO" id="GO:0016485">
    <property type="term" value="P:protein processing"/>
    <property type="evidence" value="ECO:0007669"/>
    <property type="project" value="TreeGrafter"/>
</dbReference>
<protein>
    <submittedName>
        <fullName evidence="9">Neutral endopeptidase</fullName>
    </submittedName>
</protein>
<dbReference type="InterPro" id="IPR018497">
    <property type="entry name" value="Peptidase_M13_C"/>
</dbReference>
<dbReference type="GO" id="GO:0004222">
    <property type="term" value="F:metalloendopeptidase activity"/>
    <property type="evidence" value="ECO:0007669"/>
    <property type="project" value="InterPro"/>
</dbReference>
<feature type="domain" description="Peptidase M13 N-terminal" evidence="8">
    <location>
        <begin position="89"/>
        <end position="474"/>
    </location>
</feature>
<dbReference type="Pfam" id="PF01431">
    <property type="entry name" value="Peptidase_M13"/>
    <property type="match status" value="1"/>
</dbReference>
<keyword evidence="3" id="KW-0479">Metal-binding</keyword>
<evidence type="ECO:0000256" key="6">
    <source>
        <dbReference type="ARBA" id="ARBA00023049"/>
    </source>
</evidence>
<dbReference type="GO" id="GO:0046872">
    <property type="term" value="F:metal ion binding"/>
    <property type="evidence" value="ECO:0007669"/>
    <property type="project" value="UniProtKB-KW"/>
</dbReference>
<dbReference type="CDD" id="cd08662">
    <property type="entry name" value="M13"/>
    <property type="match status" value="1"/>
</dbReference>
<dbReference type="GO" id="GO:0005886">
    <property type="term" value="C:plasma membrane"/>
    <property type="evidence" value="ECO:0007669"/>
    <property type="project" value="TreeGrafter"/>
</dbReference>
<comment type="cofactor">
    <cofactor evidence="1">
        <name>Zn(2+)</name>
        <dbReference type="ChEBI" id="CHEBI:29105"/>
    </cofactor>
</comment>
<dbReference type="EMBL" id="LR828261">
    <property type="protein sequence ID" value="CAD0353128.1"/>
    <property type="molecule type" value="Genomic_DNA"/>
</dbReference>
<reference evidence="9" key="1">
    <citation type="submission" date="2020-07" db="EMBL/GenBank/DDBJ databases">
        <authorList>
            <person name="Pothier F. J."/>
        </authorList>
    </citation>
    <scope>NUCLEOTIDE SEQUENCE</scope>
    <source>
        <strain evidence="9">CFBP 2533</strain>
    </source>
</reference>
<dbReference type="PANTHER" id="PTHR11733">
    <property type="entry name" value="ZINC METALLOPROTEASE FAMILY M13 NEPRILYSIN-RELATED"/>
    <property type="match status" value="1"/>
</dbReference>
<dbReference type="PRINTS" id="PR00786">
    <property type="entry name" value="NEPRILYSIN"/>
</dbReference>
<evidence type="ECO:0000259" key="8">
    <source>
        <dbReference type="Pfam" id="PF05649"/>
    </source>
</evidence>
<feature type="domain" description="Peptidase M13 C-terminal" evidence="7">
    <location>
        <begin position="526"/>
        <end position="726"/>
    </location>
</feature>
<evidence type="ECO:0000256" key="4">
    <source>
        <dbReference type="ARBA" id="ARBA00022801"/>
    </source>
</evidence>
<dbReference type="Gene3D" id="3.40.390.10">
    <property type="entry name" value="Collagenase (Catalytic Domain)"/>
    <property type="match status" value="1"/>
</dbReference>
<dbReference type="Gene3D" id="1.10.1380.10">
    <property type="entry name" value="Neutral endopeptidase , domain2"/>
    <property type="match status" value="1"/>
</dbReference>
<keyword evidence="5" id="KW-0862">Zinc</keyword>
<proteinExistence type="predicted"/>
<name>A0A6V7EPI3_9XANT</name>
<evidence type="ECO:0000256" key="1">
    <source>
        <dbReference type="ARBA" id="ARBA00001947"/>
    </source>
</evidence>
<keyword evidence="2" id="KW-0645">Protease</keyword>
<dbReference type="InterPro" id="IPR024079">
    <property type="entry name" value="MetalloPept_cat_dom_sf"/>
</dbReference>
<keyword evidence="4" id="KW-0378">Hydrolase</keyword>
<dbReference type="PANTHER" id="PTHR11733:SF211">
    <property type="entry name" value="OLIGOPEPTIDASE LIPOPROTEIN M13 FAMILY"/>
    <property type="match status" value="1"/>
</dbReference>
<accession>A0A6V7EPI3</accession>
<evidence type="ECO:0000313" key="9">
    <source>
        <dbReference type="EMBL" id="CAD0353133.1"/>
    </source>
</evidence>
<dbReference type="InterPro" id="IPR008753">
    <property type="entry name" value="Peptidase_M13_N"/>
</dbReference>
<evidence type="ECO:0000256" key="5">
    <source>
        <dbReference type="ARBA" id="ARBA00022833"/>
    </source>
</evidence>
<keyword evidence="6" id="KW-0482">Metalloprotease</keyword>
<dbReference type="PROSITE" id="PS51885">
    <property type="entry name" value="NEPRILYSIN"/>
    <property type="match status" value="1"/>
</dbReference>
<sequence length="729" mass="80713">MSSVVYKPGRDAGSHLHCDVYPGFELRRMAHLYRPVLIAALSAALLSTAACHRDGSTPASTATTKPAPSTPKLGDFGFDVAGMDRGVAPGDDFFGYASGNWVKTTQIPDDRSSYNSFASIAIETERHSRDIIEGAAANDRVTGEDKQIGDYYAAYMDEAGIEAKGVRPVQPALDAIAQLDDKQALARTLGGQLRADVDLLNSTNFYTDRLFGLWITQDLHHPGRYVPYLVQGGLGMPDRSFYLDGGRMPQLRDAYRAYIVKLLHLAGISDAPARAERILALETAMAHVHATAEQTNNVPAGANAWKQADFARHAPGLDWTLFFEAAGLKSQQDFIVWQPQAVAGLSALVQSQPLQTWKDYLSFRELDRASPYLSKAFADARFAFYGTTLEGTPQQRQRWKRAIDATNAALGEAVGKRYVQKYVSAQTKARTEEMVRNIVTAFGQRIDALAWMSPETKQHAKAKIAGLTVAVGYPDTWRDYSGLDVRRDDALGNAERAKLFEYRRNLAKLGKAVDHREWYMLPQEVNALNVPLENRLLFPAAILQPPFFDPAADDAVNYGAIGAVIGHEISHSFDNMGALFDEHGELHNWWTPQDLKKFATASDALAAQFSAYRPFDDLAVNGKLTLGENIADVAGLATAYDAYQLSLQGKQPHTIDGFSPDQRFFLGFAQAWRSKYRDAALRNAVLTDVHAPGRFRAQTVRNLDAWYPAFDVKQGEQLYLAPEQRVRIW</sequence>